<accession>A0A0J7P0Q2</accession>
<evidence type="ECO:0000256" key="5">
    <source>
        <dbReference type="SAM" id="Phobius"/>
    </source>
</evidence>
<dbReference type="STRING" id="67767.A0A0J7P0Q2"/>
<dbReference type="OrthoDB" id="6258998at2759"/>
<evidence type="ECO:0000256" key="4">
    <source>
        <dbReference type="ARBA" id="ARBA00023136"/>
    </source>
</evidence>
<keyword evidence="3 5" id="KW-1133">Transmembrane helix</keyword>
<dbReference type="AlphaFoldDB" id="A0A0J7P0Q2"/>
<gene>
    <name evidence="6" type="ORF">RF55_1425</name>
</gene>
<dbReference type="PaxDb" id="67767-A0A0J7P0Q2"/>
<dbReference type="InterPro" id="IPR038599">
    <property type="entry name" value="LAP1C-like_C_sf"/>
</dbReference>
<dbReference type="GO" id="GO:0016020">
    <property type="term" value="C:membrane"/>
    <property type="evidence" value="ECO:0007669"/>
    <property type="project" value="UniProtKB-SubCell"/>
</dbReference>
<reference evidence="6 7" key="1">
    <citation type="submission" date="2015-04" db="EMBL/GenBank/DDBJ databases">
        <title>Lasius niger genome sequencing.</title>
        <authorList>
            <person name="Konorov E.A."/>
            <person name="Nikitin M.A."/>
            <person name="Kirill M.V."/>
            <person name="Chang P."/>
        </authorList>
    </citation>
    <scope>NUCLEOTIDE SEQUENCE [LARGE SCALE GENOMIC DNA]</scope>
    <source>
        <tissue evidence="6">Whole</tissue>
    </source>
</reference>
<dbReference type="EMBL" id="LBMM01000494">
    <property type="protein sequence ID" value="KMQ98215.1"/>
    <property type="molecule type" value="Genomic_DNA"/>
</dbReference>
<evidence type="ECO:0000256" key="1">
    <source>
        <dbReference type="ARBA" id="ARBA00004370"/>
    </source>
</evidence>
<protein>
    <submittedName>
        <fullName evidence="6">Uncharacterized protein</fullName>
    </submittedName>
</protein>
<sequence length="248" mass="27894">MMAKVYAISVLYVPSVPKHERSIKLTTFGKTKLDKSSQTSNPIHNLNREKERFFYSLSLTVGMLAVIIICSIIIGVILYVMEKATMQPINNSTSALLKFVKNIKAVYYNQESDNWNNVSFALNKVNKISRATRKVPLIVLFANETTTMDSLVMSLVYASSSALNADIPLNLENFGDYAGEIFDILKEQFQAKKVVIIRDILNINTKATNTLYDLCKRRNLLAGEAIYILIMQTDNNQFSGQTGFCPKP</sequence>
<keyword evidence="4 5" id="KW-0472">Membrane</keyword>
<evidence type="ECO:0000313" key="6">
    <source>
        <dbReference type="EMBL" id="KMQ98215.1"/>
    </source>
</evidence>
<evidence type="ECO:0000313" key="7">
    <source>
        <dbReference type="Proteomes" id="UP000036403"/>
    </source>
</evidence>
<organism evidence="6 7">
    <name type="scientific">Lasius niger</name>
    <name type="common">Black garden ant</name>
    <dbReference type="NCBI Taxonomy" id="67767"/>
    <lineage>
        <taxon>Eukaryota</taxon>
        <taxon>Metazoa</taxon>
        <taxon>Ecdysozoa</taxon>
        <taxon>Arthropoda</taxon>
        <taxon>Hexapoda</taxon>
        <taxon>Insecta</taxon>
        <taxon>Pterygota</taxon>
        <taxon>Neoptera</taxon>
        <taxon>Endopterygota</taxon>
        <taxon>Hymenoptera</taxon>
        <taxon>Apocrita</taxon>
        <taxon>Aculeata</taxon>
        <taxon>Formicoidea</taxon>
        <taxon>Formicidae</taxon>
        <taxon>Formicinae</taxon>
        <taxon>Lasius</taxon>
        <taxon>Lasius</taxon>
    </lineage>
</organism>
<dbReference type="Proteomes" id="UP000036403">
    <property type="component" value="Unassembled WGS sequence"/>
</dbReference>
<feature type="transmembrane region" description="Helical" evidence="5">
    <location>
        <begin position="53"/>
        <end position="81"/>
    </location>
</feature>
<proteinExistence type="predicted"/>
<comment type="caution">
    <text evidence="6">The sequence shown here is derived from an EMBL/GenBank/DDBJ whole genome shotgun (WGS) entry which is preliminary data.</text>
</comment>
<keyword evidence="7" id="KW-1185">Reference proteome</keyword>
<evidence type="ECO:0000256" key="2">
    <source>
        <dbReference type="ARBA" id="ARBA00022692"/>
    </source>
</evidence>
<comment type="subcellular location">
    <subcellularLocation>
        <location evidence="1">Membrane</location>
    </subcellularLocation>
</comment>
<keyword evidence="2 5" id="KW-0812">Transmembrane</keyword>
<evidence type="ECO:0000256" key="3">
    <source>
        <dbReference type="ARBA" id="ARBA00022989"/>
    </source>
</evidence>
<name>A0A0J7P0Q2_LASNI</name>
<dbReference type="Gene3D" id="3.40.50.12190">
    <property type="match status" value="1"/>
</dbReference>